<proteinExistence type="predicted"/>
<name>A0A6L2L7S5_TANCI</name>
<dbReference type="Pfam" id="PF08284">
    <property type="entry name" value="RVP_2"/>
    <property type="match status" value="1"/>
</dbReference>
<accession>A0A6L2L7S5</accession>
<comment type="caution">
    <text evidence="1">The sequence shown here is derived from an EMBL/GenBank/DDBJ whole genome shotgun (WGS) entry which is preliminary data.</text>
</comment>
<dbReference type="EMBL" id="BKCJ010003740">
    <property type="protein sequence ID" value="GEU56897.1"/>
    <property type="molecule type" value="Genomic_DNA"/>
</dbReference>
<gene>
    <name evidence="1" type="ORF">Tci_028875</name>
</gene>
<protein>
    <recommendedName>
        <fullName evidence="2">Reverse transcriptase domain-containing protein</fullName>
    </recommendedName>
</protein>
<organism evidence="1">
    <name type="scientific">Tanacetum cinerariifolium</name>
    <name type="common">Dalmatian daisy</name>
    <name type="synonym">Chrysanthemum cinerariifolium</name>
    <dbReference type="NCBI Taxonomy" id="118510"/>
    <lineage>
        <taxon>Eukaryota</taxon>
        <taxon>Viridiplantae</taxon>
        <taxon>Streptophyta</taxon>
        <taxon>Embryophyta</taxon>
        <taxon>Tracheophyta</taxon>
        <taxon>Spermatophyta</taxon>
        <taxon>Magnoliopsida</taxon>
        <taxon>eudicotyledons</taxon>
        <taxon>Gunneridae</taxon>
        <taxon>Pentapetalae</taxon>
        <taxon>asterids</taxon>
        <taxon>campanulids</taxon>
        <taxon>Asterales</taxon>
        <taxon>Asteraceae</taxon>
        <taxon>Asteroideae</taxon>
        <taxon>Anthemideae</taxon>
        <taxon>Anthemidinae</taxon>
        <taxon>Tanacetum</taxon>
    </lineage>
</organism>
<dbReference type="AlphaFoldDB" id="A0A6L2L7S5"/>
<evidence type="ECO:0000313" key="1">
    <source>
        <dbReference type="EMBL" id="GEU56897.1"/>
    </source>
</evidence>
<evidence type="ECO:0008006" key="2">
    <source>
        <dbReference type="Google" id="ProtNLM"/>
    </source>
</evidence>
<reference evidence="1" key="1">
    <citation type="journal article" date="2019" name="Sci. Rep.">
        <title>Draft genome of Tanacetum cinerariifolium, the natural source of mosquito coil.</title>
        <authorList>
            <person name="Yamashiro T."/>
            <person name="Shiraishi A."/>
            <person name="Satake H."/>
            <person name="Nakayama K."/>
        </authorList>
    </citation>
    <scope>NUCLEOTIDE SEQUENCE</scope>
</reference>
<sequence>MSRPNTRSSGSNENRQPNEIGGLIAKRINATLPELIFQVAGGLNVGQTNAGGNTLMLGTHVATRTLWPSDQSNSLAWKLPLGIKLICQGKVTSSNPTTLHAAISMTYHLATGIIKDGKIAKKGDNGKKRKDDKQKKQASRTFSIDLIPIELKSFNVVVGIDWLTRVRAYIDCNAKIVQRPLVNGGTLIVQGNKSRRDLKLISAIKMRRYPEKDCVVFLAHAVDKGVRVKDTKDIRMVPPCPSLCLPEIKQLAINMGDEYGFVIRLYLVRVTFKSVKIEL</sequence>